<organism evidence="1 2">
    <name type="scientific">Spiroplasma eriocheiris</name>
    <dbReference type="NCBI Taxonomy" id="315358"/>
    <lineage>
        <taxon>Bacteria</taxon>
        <taxon>Bacillati</taxon>
        <taxon>Mycoplasmatota</taxon>
        <taxon>Mollicutes</taxon>
        <taxon>Entomoplasmatales</taxon>
        <taxon>Spiroplasmataceae</taxon>
        <taxon>Spiroplasma</taxon>
    </lineage>
</organism>
<dbReference type="EMBL" id="CP011856">
    <property type="protein sequence ID" value="AKM54299.1"/>
    <property type="molecule type" value="Genomic_DNA"/>
</dbReference>
<dbReference type="STRING" id="315358.SERIO_v1c07360"/>
<proteinExistence type="predicted"/>
<protein>
    <submittedName>
        <fullName evidence="1">Uncharacterized protein</fullName>
    </submittedName>
</protein>
<gene>
    <name evidence="1" type="ORF">SERIO_v1c07360</name>
</gene>
<evidence type="ECO:0000313" key="2">
    <source>
        <dbReference type="Proteomes" id="UP000035661"/>
    </source>
</evidence>
<keyword evidence="2" id="KW-1185">Reference proteome</keyword>
<sequence>MNSIPKELLMLEKKYNIVKNFKKEYLEMYNFVLETENFINQNITKYLKINNRNITKEIFSQVENILGMIKPNILPQTKQQKFFNEIWNTKPNNVIASKLINFFPKDDALKNSSALAKENIDYSTLLAFKFIIAYLELAPMLEKINIIKIKEWHRALQTVDKLFIRANEKNKKYDEKIKINDLNFDQLAMEIQKLNKKRNTLENSFLFAFFSKYQITKEANLNALKDVGWNLTYGLTANFILKIFTKNKEKLWIFQDKSITQDFLHQFKAILNLEENRISKLLAEPFSIKVNELLKYREKLNIFWYLLTTPRSFFDNFELSKEENEFINDNIFFNFTEKDISEILNFFNPIINTANSKNNFWLIEYGKCVIYCQSFLIKNKKIFNDAKLYENNKKEIYWLWKEIAEIVSKNDYYNLAQLYLLREYKPVNISASDKFISALFKKNHHKKEHDLLENQHSILNMQEVIDNIIWHLENTIYKNNSLGSKDFLPKLQLEITESYFEWLTLAIKNKDKQDCEHNLVKHKKNNQIREQQITELINSSEDIR</sequence>
<dbReference type="PATRIC" id="fig|743698.3.peg.739"/>
<reference evidence="1 2" key="1">
    <citation type="journal article" date="2015" name="Genome Biol. Evol.">
        <title>Found and Lost: The Fates of Horizontally Acquired Genes in Arthropod-Symbiotic Spiroplasma.</title>
        <authorList>
            <person name="Lo W.S."/>
            <person name="Gasparich G.E."/>
            <person name="Kuo C.H."/>
        </authorList>
    </citation>
    <scope>NUCLEOTIDE SEQUENCE [LARGE SCALE GENOMIC DNA]</scope>
    <source>
        <strain evidence="2">TDA-040725-5</strain>
    </source>
</reference>
<name>A0A0H3XLC0_9MOLU</name>
<evidence type="ECO:0000313" key="1">
    <source>
        <dbReference type="EMBL" id="AKM54299.1"/>
    </source>
</evidence>
<accession>A0A0H3XLC0</accession>
<dbReference type="Proteomes" id="UP000035661">
    <property type="component" value="Chromosome"/>
</dbReference>
<dbReference type="KEGG" id="seri:SERIO_v1c07360"/>
<dbReference type="AlphaFoldDB" id="A0A0H3XLC0"/>
<dbReference type="RefSeq" id="WP_047791521.1">
    <property type="nucleotide sequence ID" value="NZ_CP011856.1"/>
</dbReference>
<reference evidence="2" key="2">
    <citation type="submission" date="2015-06" db="EMBL/GenBank/DDBJ databases">
        <title>Complete genome sequence of Spiroplasma eriocheiris TDA-040725-5 (DSM 21848).</title>
        <authorList>
            <person name="Lo W.-S."/>
            <person name="Kuo C.-H."/>
        </authorList>
    </citation>
    <scope>NUCLEOTIDE SEQUENCE [LARGE SCALE GENOMIC DNA]</scope>
    <source>
        <strain evidence="2">TDA-040725-5</strain>
    </source>
</reference>